<dbReference type="GO" id="GO:0055085">
    <property type="term" value="P:transmembrane transport"/>
    <property type="evidence" value="ECO:0007669"/>
    <property type="project" value="UniProtKB-ARBA"/>
</dbReference>
<dbReference type="SMART" id="SM00382">
    <property type="entry name" value="AAA"/>
    <property type="match status" value="1"/>
</dbReference>
<name>A0A382LN88_9ZZZZ</name>
<dbReference type="NCBIfam" id="TIGR01727">
    <property type="entry name" value="oligo_HPY"/>
    <property type="match status" value="1"/>
</dbReference>
<dbReference type="GO" id="GO:0015833">
    <property type="term" value="P:peptide transport"/>
    <property type="evidence" value="ECO:0007669"/>
    <property type="project" value="InterPro"/>
</dbReference>
<organism evidence="5">
    <name type="scientific">marine metagenome</name>
    <dbReference type="NCBI Taxonomy" id="408172"/>
    <lineage>
        <taxon>unclassified sequences</taxon>
        <taxon>metagenomes</taxon>
        <taxon>ecological metagenomes</taxon>
    </lineage>
</organism>
<dbReference type="InterPro" id="IPR050319">
    <property type="entry name" value="ABC_transp_ATP-bind"/>
</dbReference>
<dbReference type="InterPro" id="IPR003593">
    <property type="entry name" value="AAA+_ATPase"/>
</dbReference>
<dbReference type="InterPro" id="IPR027417">
    <property type="entry name" value="P-loop_NTPase"/>
</dbReference>
<keyword evidence="3" id="KW-0067">ATP-binding</keyword>
<dbReference type="PROSITE" id="PS50893">
    <property type="entry name" value="ABC_TRANSPORTER_2"/>
    <property type="match status" value="1"/>
</dbReference>
<dbReference type="Pfam" id="PF08352">
    <property type="entry name" value="oligo_HPY"/>
    <property type="match status" value="1"/>
</dbReference>
<dbReference type="PANTHER" id="PTHR43776">
    <property type="entry name" value="TRANSPORT ATP-BINDING PROTEIN"/>
    <property type="match status" value="1"/>
</dbReference>
<dbReference type="PANTHER" id="PTHR43776:SF8">
    <property type="entry name" value="ABC TRANSPORTER, ATP-BINDING PROTEIN"/>
    <property type="match status" value="1"/>
</dbReference>
<keyword evidence="1" id="KW-0813">Transport</keyword>
<dbReference type="GO" id="GO:0005524">
    <property type="term" value="F:ATP binding"/>
    <property type="evidence" value="ECO:0007669"/>
    <property type="project" value="UniProtKB-KW"/>
</dbReference>
<evidence type="ECO:0000259" key="4">
    <source>
        <dbReference type="PROSITE" id="PS50893"/>
    </source>
</evidence>
<evidence type="ECO:0000256" key="3">
    <source>
        <dbReference type="ARBA" id="ARBA00022840"/>
    </source>
</evidence>
<dbReference type="EMBL" id="UINC01088093">
    <property type="protein sequence ID" value="SVC38026.1"/>
    <property type="molecule type" value="Genomic_DNA"/>
</dbReference>
<dbReference type="GO" id="GO:0016887">
    <property type="term" value="F:ATP hydrolysis activity"/>
    <property type="evidence" value="ECO:0007669"/>
    <property type="project" value="InterPro"/>
</dbReference>
<dbReference type="Gene3D" id="3.40.50.300">
    <property type="entry name" value="P-loop containing nucleotide triphosphate hydrolases"/>
    <property type="match status" value="1"/>
</dbReference>
<protein>
    <recommendedName>
        <fullName evidence="4">ABC transporter domain-containing protein</fullName>
    </recommendedName>
</protein>
<evidence type="ECO:0000256" key="1">
    <source>
        <dbReference type="ARBA" id="ARBA00022448"/>
    </source>
</evidence>
<feature type="domain" description="ABC transporter" evidence="4">
    <location>
        <begin position="5"/>
        <end position="248"/>
    </location>
</feature>
<feature type="non-terminal residue" evidence="5">
    <location>
        <position position="311"/>
    </location>
</feature>
<keyword evidence="2" id="KW-0547">Nucleotide-binding</keyword>
<evidence type="ECO:0000256" key="2">
    <source>
        <dbReference type="ARBA" id="ARBA00022741"/>
    </source>
</evidence>
<dbReference type="InterPro" id="IPR003439">
    <property type="entry name" value="ABC_transporter-like_ATP-bd"/>
</dbReference>
<sequence>MTNILEVEDLTKIFVIAKNANLIAVNNVSFSLKRGETLGLVGESGSGKTTVGRCILRLIEPTEGRVTLDGNDITKLDAKHLRDLRANMQLVFQDPFGSLNPRLTVSQTVEEPLKLHGMGRDERPERVAEMMGLVGLDQYFYHYYPADLTASEQQRVGIARALATKPEFVVLDEPTSMLDPSARAEILDLLKEIQKELGTAYIFISHDLTSVAKLSHRIAIMYLGHIVEHAPTDIIMHSQRHPYSRALLSAVLFPDPKRPPDPYVIEGEIPTAINPKPECPLYGRCPIREDACRNEVPPMVEVEPDHYSACR</sequence>
<dbReference type="InterPro" id="IPR013563">
    <property type="entry name" value="Oligopep_ABC_C"/>
</dbReference>
<dbReference type="AlphaFoldDB" id="A0A382LN88"/>
<dbReference type="Pfam" id="PF00005">
    <property type="entry name" value="ABC_tran"/>
    <property type="match status" value="1"/>
</dbReference>
<gene>
    <name evidence="5" type="ORF">METZ01_LOCUS290880</name>
</gene>
<proteinExistence type="predicted"/>
<dbReference type="CDD" id="cd03257">
    <property type="entry name" value="ABC_NikE_OppD_transporters"/>
    <property type="match status" value="1"/>
</dbReference>
<evidence type="ECO:0000313" key="5">
    <source>
        <dbReference type="EMBL" id="SVC38026.1"/>
    </source>
</evidence>
<dbReference type="SUPFAM" id="SSF52540">
    <property type="entry name" value="P-loop containing nucleoside triphosphate hydrolases"/>
    <property type="match status" value="1"/>
</dbReference>
<accession>A0A382LN88</accession>
<reference evidence="5" key="1">
    <citation type="submission" date="2018-05" db="EMBL/GenBank/DDBJ databases">
        <authorList>
            <person name="Lanie J.A."/>
            <person name="Ng W.-L."/>
            <person name="Kazmierczak K.M."/>
            <person name="Andrzejewski T.M."/>
            <person name="Davidsen T.M."/>
            <person name="Wayne K.J."/>
            <person name="Tettelin H."/>
            <person name="Glass J.I."/>
            <person name="Rusch D."/>
            <person name="Podicherti R."/>
            <person name="Tsui H.-C.T."/>
            <person name="Winkler M.E."/>
        </authorList>
    </citation>
    <scope>NUCLEOTIDE SEQUENCE</scope>
</reference>